<dbReference type="GO" id="GO:0005829">
    <property type="term" value="C:cytosol"/>
    <property type="evidence" value="ECO:0007669"/>
    <property type="project" value="TreeGrafter"/>
</dbReference>
<keyword evidence="5 8" id="KW-0689">Ribosomal protein</keyword>
<gene>
    <name evidence="8" type="primary">rpsT</name>
    <name evidence="9" type="ORF">Thert_00076</name>
</gene>
<evidence type="ECO:0000313" key="9">
    <source>
        <dbReference type="EMBL" id="AST56333.1"/>
    </source>
</evidence>
<dbReference type="HAMAP" id="MF_00500">
    <property type="entry name" value="Ribosomal_bS20"/>
    <property type="match status" value="1"/>
</dbReference>
<proteinExistence type="inferred from homology"/>
<dbReference type="FunFam" id="1.20.58.110:FF:000001">
    <property type="entry name" value="30S ribosomal protein S20"/>
    <property type="match status" value="1"/>
</dbReference>
<accession>A0A223HV46</accession>
<keyword evidence="6 8" id="KW-0687">Ribonucleoprotein</keyword>
<evidence type="ECO:0000256" key="6">
    <source>
        <dbReference type="ARBA" id="ARBA00023274"/>
    </source>
</evidence>
<reference evidence="9 10" key="1">
    <citation type="submission" date="2016-08" db="EMBL/GenBank/DDBJ databases">
        <title>A novel genetic cassette of butanologenic Thermoanaerobacterium thermosaccharolyticum that directly convert cellulose to butanol.</title>
        <authorList>
            <person name="Li T."/>
            <person name="He J."/>
        </authorList>
    </citation>
    <scope>NUCLEOTIDE SEQUENCE [LARGE SCALE GENOMIC DNA]</scope>
    <source>
        <strain evidence="9 10">TG57</strain>
    </source>
</reference>
<evidence type="ECO:0000256" key="4">
    <source>
        <dbReference type="ARBA" id="ARBA00022884"/>
    </source>
</evidence>
<evidence type="ECO:0000313" key="10">
    <source>
        <dbReference type="Proteomes" id="UP000214975"/>
    </source>
</evidence>
<keyword evidence="4 8" id="KW-0694">RNA-binding</keyword>
<comment type="function">
    <text evidence="1 8">Binds directly to 16S ribosomal RNA.</text>
</comment>
<dbReference type="InterPro" id="IPR002583">
    <property type="entry name" value="Ribosomal_bS20"/>
</dbReference>
<dbReference type="EMBL" id="CP016893">
    <property type="protein sequence ID" value="AST56333.1"/>
    <property type="molecule type" value="Genomic_DNA"/>
</dbReference>
<evidence type="ECO:0000256" key="5">
    <source>
        <dbReference type="ARBA" id="ARBA00022980"/>
    </source>
</evidence>
<evidence type="ECO:0000256" key="8">
    <source>
        <dbReference type="HAMAP-Rule" id="MF_00500"/>
    </source>
</evidence>
<dbReference type="GO" id="GO:0006412">
    <property type="term" value="P:translation"/>
    <property type="evidence" value="ECO:0007669"/>
    <property type="project" value="UniProtKB-UniRule"/>
</dbReference>
<dbReference type="GO" id="GO:0003735">
    <property type="term" value="F:structural constituent of ribosome"/>
    <property type="evidence" value="ECO:0007669"/>
    <property type="project" value="InterPro"/>
</dbReference>
<keyword evidence="3 8" id="KW-0699">rRNA-binding</keyword>
<dbReference type="SUPFAM" id="SSF46992">
    <property type="entry name" value="Ribosomal protein S20"/>
    <property type="match status" value="1"/>
</dbReference>
<dbReference type="InterPro" id="IPR036510">
    <property type="entry name" value="Ribosomal_bS20_sf"/>
</dbReference>
<dbReference type="GO" id="GO:0015935">
    <property type="term" value="C:small ribosomal subunit"/>
    <property type="evidence" value="ECO:0007669"/>
    <property type="project" value="TreeGrafter"/>
</dbReference>
<evidence type="ECO:0000256" key="7">
    <source>
        <dbReference type="ARBA" id="ARBA00035136"/>
    </source>
</evidence>
<dbReference type="PANTHER" id="PTHR33398">
    <property type="entry name" value="30S RIBOSOMAL PROTEIN S20"/>
    <property type="match status" value="1"/>
</dbReference>
<dbReference type="RefSeq" id="WP_015311437.1">
    <property type="nucleotide sequence ID" value="NZ_CP016893.1"/>
</dbReference>
<dbReference type="Proteomes" id="UP000214975">
    <property type="component" value="Chromosome"/>
</dbReference>
<sequence length="88" mass="10012">MANIKSAKKRILVTKRRTLENKIIKSRVRTAISKFEKNLAEGNIDNTRAALINAVRELDKAYSKGTLHRNTVARKKSRLYAKFNALNA</sequence>
<protein>
    <recommendedName>
        <fullName evidence="7 8">Small ribosomal subunit protein bS20</fullName>
    </recommendedName>
</protein>
<dbReference type="GO" id="GO:0070181">
    <property type="term" value="F:small ribosomal subunit rRNA binding"/>
    <property type="evidence" value="ECO:0007669"/>
    <property type="project" value="TreeGrafter"/>
</dbReference>
<evidence type="ECO:0000256" key="1">
    <source>
        <dbReference type="ARBA" id="ARBA00003134"/>
    </source>
</evidence>
<name>A0A223HV46_THETR</name>
<comment type="similarity">
    <text evidence="2 8">Belongs to the bacterial ribosomal protein bS20 family.</text>
</comment>
<dbReference type="PANTHER" id="PTHR33398:SF1">
    <property type="entry name" value="SMALL RIBOSOMAL SUBUNIT PROTEIN BS20C"/>
    <property type="match status" value="1"/>
</dbReference>
<dbReference type="Pfam" id="PF01649">
    <property type="entry name" value="Ribosomal_S20p"/>
    <property type="match status" value="1"/>
</dbReference>
<evidence type="ECO:0000256" key="2">
    <source>
        <dbReference type="ARBA" id="ARBA00007634"/>
    </source>
</evidence>
<evidence type="ECO:0000256" key="3">
    <source>
        <dbReference type="ARBA" id="ARBA00022730"/>
    </source>
</evidence>
<dbReference type="NCBIfam" id="TIGR00029">
    <property type="entry name" value="S20"/>
    <property type="match status" value="1"/>
</dbReference>
<dbReference type="Gene3D" id="1.20.58.110">
    <property type="entry name" value="Ribosomal protein S20"/>
    <property type="match status" value="1"/>
</dbReference>
<dbReference type="AlphaFoldDB" id="A0A223HV46"/>
<organism evidence="9 10">
    <name type="scientific">Thermoanaerobacterium thermosaccharolyticum</name>
    <name type="common">Clostridium thermosaccharolyticum</name>
    <dbReference type="NCBI Taxonomy" id="1517"/>
    <lineage>
        <taxon>Bacteria</taxon>
        <taxon>Bacillati</taxon>
        <taxon>Bacillota</taxon>
        <taxon>Clostridia</taxon>
        <taxon>Thermoanaerobacterales</taxon>
        <taxon>Thermoanaerobacteraceae</taxon>
        <taxon>Thermoanaerobacterium</taxon>
    </lineage>
</organism>